<proteinExistence type="predicted"/>
<dbReference type="GeneID" id="40748684"/>
<keyword evidence="3" id="KW-1185">Reference proteome</keyword>
<evidence type="ECO:0000313" key="3">
    <source>
        <dbReference type="Proteomes" id="UP000030706"/>
    </source>
</evidence>
<gene>
    <name evidence="2" type="ORF">M438DRAFT_349360</name>
</gene>
<dbReference type="AlphaFoldDB" id="A0A074XCW6"/>
<dbReference type="HOGENOM" id="CLU_1578199_0_0_1"/>
<name>A0A074XCW6_AURPU</name>
<evidence type="ECO:0000256" key="1">
    <source>
        <dbReference type="SAM" id="Phobius"/>
    </source>
</evidence>
<reference evidence="2 3" key="1">
    <citation type="journal article" date="2014" name="BMC Genomics">
        <title>Genome sequencing of four Aureobasidium pullulans varieties: biotechnological potential, stress tolerance, and description of new species.</title>
        <authorList>
            <person name="Gostin Ar C."/>
            <person name="Ohm R.A."/>
            <person name="Kogej T."/>
            <person name="Sonjak S."/>
            <person name="Turk M."/>
            <person name="Zajc J."/>
            <person name="Zalar P."/>
            <person name="Grube M."/>
            <person name="Sun H."/>
            <person name="Han J."/>
            <person name="Sharma A."/>
            <person name="Chiniquy J."/>
            <person name="Ngan C.Y."/>
            <person name="Lipzen A."/>
            <person name="Barry K."/>
            <person name="Grigoriev I.V."/>
            <person name="Gunde-Cimerman N."/>
        </authorList>
    </citation>
    <scope>NUCLEOTIDE SEQUENCE [LARGE SCALE GENOMIC DNA]</scope>
    <source>
        <strain evidence="2 3">EXF-150</strain>
    </source>
</reference>
<keyword evidence="1" id="KW-1133">Transmembrane helix</keyword>
<dbReference type="RefSeq" id="XP_029756064.1">
    <property type="nucleotide sequence ID" value="XM_029906378.1"/>
</dbReference>
<keyword evidence="1" id="KW-0472">Membrane</keyword>
<dbReference type="EMBL" id="KL585002">
    <property type="protein sequence ID" value="KEQ79877.1"/>
    <property type="molecule type" value="Genomic_DNA"/>
</dbReference>
<organism evidence="2 3">
    <name type="scientific">Aureobasidium pullulans EXF-150</name>
    <dbReference type="NCBI Taxonomy" id="1043002"/>
    <lineage>
        <taxon>Eukaryota</taxon>
        <taxon>Fungi</taxon>
        <taxon>Dikarya</taxon>
        <taxon>Ascomycota</taxon>
        <taxon>Pezizomycotina</taxon>
        <taxon>Dothideomycetes</taxon>
        <taxon>Dothideomycetidae</taxon>
        <taxon>Dothideales</taxon>
        <taxon>Saccotheciaceae</taxon>
        <taxon>Aureobasidium</taxon>
    </lineage>
</organism>
<dbReference type="Proteomes" id="UP000030706">
    <property type="component" value="Unassembled WGS sequence"/>
</dbReference>
<accession>A0A074XCW6</accession>
<protein>
    <submittedName>
        <fullName evidence="2">Uncharacterized protein</fullName>
    </submittedName>
</protein>
<sequence length="169" mass="18963">MRDHLARPDRTIDTGSSKSIPQTCWTTSLLSVESSAIGRFVRRRIKHELKKSPQSCKIGIYLHIEQSREIRLVIKHVSGDSVSVQIRYPRVASFSKEQGTSHLDQMSTGYSISCSIFRWLSPSSLGASISFCFRWIIRPSSKQSCLLIIWFGGWPVFGVLAHVAVSLAP</sequence>
<evidence type="ECO:0000313" key="2">
    <source>
        <dbReference type="EMBL" id="KEQ79877.1"/>
    </source>
</evidence>
<keyword evidence="1" id="KW-0812">Transmembrane</keyword>
<feature type="transmembrane region" description="Helical" evidence="1">
    <location>
        <begin position="144"/>
        <end position="165"/>
    </location>
</feature>